<accession>A0AAP0IWH4</accession>
<evidence type="ECO:0000313" key="2">
    <source>
        <dbReference type="Proteomes" id="UP001420932"/>
    </source>
</evidence>
<gene>
    <name evidence="1" type="ORF">Syun_019418</name>
</gene>
<comment type="caution">
    <text evidence="1">The sequence shown here is derived from an EMBL/GenBank/DDBJ whole genome shotgun (WGS) entry which is preliminary data.</text>
</comment>
<organism evidence="1 2">
    <name type="scientific">Stephania yunnanensis</name>
    <dbReference type="NCBI Taxonomy" id="152371"/>
    <lineage>
        <taxon>Eukaryota</taxon>
        <taxon>Viridiplantae</taxon>
        <taxon>Streptophyta</taxon>
        <taxon>Embryophyta</taxon>
        <taxon>Tracheophyta</taxon>
        <taxon>Spermatophyta</taxon>
        <taxon>Magnoliopsida</taxon>
        <taxon>Ranunculales</taxon>
        <taxon>Menispermaceae</taxon>
        <taxon>Menispermoideae</taxon>
        <taxon>Cissampelideae</taxon>
        <taxon>Stephania</taxon>
    </lineage>
</organism>
<protein>
    <submittedName>
        <fullName evidence="1">Uncharacterized protein</fullName>
    </submittedName>
</protein>
<reference evidence="1 2" key="1">
    <citation type="submission" date="2024-01" db="EMBL/GenBank/DDBJ databases">
        <title>Genome assemblies of Stephania.</title>
        <authorList>
            <person name="Yang L."/>
        </authorList>
    </citation>
    <scope>NUCLEOTIDE SEQUENCE [LARGE SCALE GENOMIC DNA]</scope>
    <source>
        <strain evidence="1">YNDBR</strain>
        <tissue evidence="1">Leaf</tissue>
    </source>
</reference>
<proteinExistence type="predicted"/>
<evidence type="ECO:0000313" key="1">
    <source>
        <dbReference type="EMBL" id="KAK9121801.1"/>
    </source>
</evidence>
<keyword evidence="2" id="KW-1185">Reference proteome</keyword>
<name>A0AAP0IWH4_9MAGN</name>
<dbReference type="InterPro" id="IPR040276">
    <property type="entry name" value="At4g26450-like"/>
</dbReference>
<dbReference type="EMBL" id="JBBNAF010000008">
    <property type="protein sequence ID" value="KAK9121801.1"/>
    <property type="molecule type" value="Genomic_DNA"/>
</dbReference>
<sequence>MEGFPSHMTGTSDLPDAQDGYGLMISESLGTDISNCLIVPAEIAGLHTDISLHNETGILGDDDPIYLSLGEIPISKIERINARECRAHQCSPELTSTMCG</sequence>
<dbReference type="PANTHER" id="PTHR36056:SF1">
    <property type="entry name" value="PROTEIN, PUTATIVE-RELATED"/>
    <property type="match status" value="1"/>
</dbReference>
<dbReference type="Proteomes" id="UP001420932">
    <property type="component" value="Unassembled WGS sequence"/>
</dbReference>
<dbReference type="PANTHER" id="PTHR36056">
    <property type="entry name" value="PROTEIN, PUTATIVE-RELATED"/>
    <property type="match status" value="1"/>
</dbReference>
<dbReference type="AlphaFoldDB" id="A0AAP0IWH4"/>